<evidence type="ECO:0000313" key="3">
    <source>
        <dbReference type="Proteomes" id="UP000290204"/>
    </source>
</evidence>
<organism evidence="2 3">
    <name type="scientific">Lacibacter luteus</name>
    <dbReference type="NCBI Taxonomy" id="2508719"/>
    <lineage>
        <taxon>Bacteria</taxon>
        <taxon>Pseudomonadati</taxon>
        <taxon>Bacteroidota</taxon>
        <taxon>Chitinophagia</taxon>
        <taxon>Chitinophagales</taxon>
        <taxon>Chitinophagaceae</taxon>
        <taxon>Lacibacter</taxon>
    </lineage>
</organism>
<name>A0A4Q1CNB7_9BACT</name>
<evidence type="ECO:0000313" key="2">
    <source>
        <dbReference type="EMBL" id="RXK62109.1"/>
    </source>
</evidence>
<keyword evidence="1" id="KW-0732">Signal</keyword>
<dbReference type="SUPFAM" id="SSF48452">
    <property type="entry name" value="TPR-like"/>
    <property type="match status" value="1"/>
</dbReference>
<comment type="caution">
    <text evidence="2">The sequence shown here is derived from an EMBL/GenBank/DDBJ whole genome shotgun (WGS) entry which is preliminary data.</text>
</comment>
<keyword evidence="3" id="KW-1185">Reference proteome</keyword>
<dbReference type="Gene3D" id="1.25.40.10">
    <property type="entry name" value="Tetratricopeptide repeat domain"/>
    <property type="match status" value="1"/>
</dbReference>
<dbReference type="EMBL" id="SDHW01000001">
    <property type="protein sequence ID" value="RXK62109.1"/>
    <property type="molecule type" value="Genomic_DNA"/>
</dbReference>
<dbReference type="OrthoDB" id="637176at2"/>
<gene>
    <name evidence="2" type="ORF">ESA94_03595</name>
</gene>
<sequence length="780" mass="88601">MLRITYTIILLLLCFVCTAQQPKKPVKPQEKPPTQSEMDKMMKEMEDMLKNMTPEEKRIYDSLGIKLPNIKNMPKMTDQQLADAWEDESRVVPARKTAIINTLPKTIFSKEQLLAFVKKTNVSILSVIKPEAKQMADKINEQFKNDPYYGYMIASAANGMWMMGYKESATYLMGKAAEVIPNADHLNNFASYLTMGGAAHIAIPILEKLNSVHKNNSTILNNLGQAWLQLGEEIKAEKYLDSAIRVYTYHPQANYTKCLLLKSRGKKAEAIAALHRSLKHSITTPKTNLLKELEGNQYKPVKFYAPRVYYSTTFNLHEYAALVPKTYATALGSNVELQWSEFRKYIKSELEKINKQMEMVSKNASIAEQAFFKKAQSNKFNIHSPYHTKAVERYNNYTKDFDRRLKQHTEKLLLFITEKNKIKEKFNVAYKKEQERFSEEIKRGANKQVNCEGQLPIINEFLKQTNELNIKSNELSVSFWLTEFYNMYYYYPSTANTDATAQLIVLNLRAGFLEKLHELFHESDLGYPCSSDEQKKTEYSILKPLNDYDEVNCKIFNWIYTPGLGAIVMRCNTMSVHLNPIFLPFDASLRANFDGFVEQASIAIQVKSVKIKAGAEFDEKGNFEKATGGLETKIMKDVKISLEGQITFDENGFKKGSIELELENELKLLPKSLEEEAPVDIGMKNKMGVGMELNKDKDGNLISDFVVKDKAEIEFGSKLEVDNEVEISPGMISKAGKVTEPETVKLGLPAAPSVNVSADSRWSVNSGYSAKGESSFSKLK</sequence>
<feature type="chain" id="PRO_5021011329" evidence="1">
    <location>
        <begin position="20"/>
        <end position="780"/>
    </location>
</feature>
<dbReference type="Proteomes" id="UP000290204">
    <property type="component" value="Unassembled WGS sequence"/>
</dbReference>
<dbReference type="InterPro" id="IPR011990">
    <property type="entry name" value="TPR-like_helical_dom_sf"/>
</dbReference>
<feature type="signal peptide" evidence="1">
    <location>
        <begin position="1"/>
        <end position="19"/>
    </location>
</feature>
<reference evidence="2 3" key="1">
    <citation type="submission" date="2019-01" db="EMBL/GenBank/DDBJ databases">
        <title>Lacibacter sp. strain TTM-7.</title>
        <authorList>
            <person name="Chen W.-M."/>
        </authorList>
    </citation>
    <scope>NUCLEOTIDE SEQUENCE [LARGE SCALE GENOMIC DNA]</scope>
    <source>
        <strain evidence="2 3">TTM-7</strain>
    </source>
</reference>
<proteinExistence type="predicted"/>
<protein>
    <submittedName>
        <fullName evidence="2">Uncharacterized protein</fullName>
    </submittedName>
</protein>
<accession>A0A4Q1CNB7</accession>
<evidence type="ECO:0000256" key="1">
    <source>
        <dbReference type="SAM" id="SignalP"/>
    </source>
</evidence>
<dbReference type="RefSeq" id="WP_129129480.1">
    <property type="nucleotide sequence ID" value="NZ_SDHW01000001.1"/>
</dbReference>
<dbReference type="AlphaFoldDB" id="A0A4Q1CNB7"/>